<gene>
    <name evidence="2" type="ORF">CJ030_MR0G028245</name>
</gene>
<name>A0A6A1UGL2_9ROSI</name>
<reference evidence="2 3" key="1">
    <citation type="journal article" date="2019" name="Plant Biotechnol. J.">
        <title>The red bayberry genome and genetic basis of sex determination.</title>
        <authorList>
            <person name="Jia H.M."/>
            <person name="Jia H.J."/>
            <person name="Cai Q.L."/>
            <person name="Wang Y."/>
            <person name="Zhao H.B."/>
            <person name="Yang W.F."/>
            <person name="Wang G.Y."/>
            <person name="Li Y.H."/>
            <person name="Zhan D.L."/>
            <person name="Shen Y.T."/>
            <person name="Niu Q.F."/>
            <person name="Chang L."/>
            <person name="Qiu J."/>
            <person name="Zhao L."/>
            <person name="Xie H.B."/>
            <person name="Fu W.Y."/>
            <person name="Jin J."/>
            <person name="Li X.W."/>
            <person name="Jiao Y."/>
            <person name="Zhou C.C."/>
            <person name="Tu T."/>
            <person name="Chai C.Y."/>
            <person name="Gao J.L."/>
            <person name="Fan L.J."/>
            <person name="van de Weg E."/>
            <person name="Wang J.Y."/>
            <person name="Gao Z.S."/>
        </authorList>
    </citation>
    <scope>NUCLEOTIDE SEQUENCE [LARGE SCALE GENOMIC DNA]</scope>
    <source>
        <tissue evidence="2">Leaves</tissue>
    </source>
</reference>
<evidence type="ECO:0000313" key="2">
    <source>
        <dbReference type="EMBL" id="KAB1199037.1"/>
    </source>
</evidence>
<dbReference type="Proteomes" id="UP000516437">
    <property type="component" value="Unassembled WGS sequence"/>
</dbReference>
<accession>A0A6A1UGL2</accession>
<keyword evidence="1" id="KW-0812">Transmembrane</keyword>
<evidence type="ECO:0000256" key="1">
    <source>
        <dbReference type="SAM" id="Phobius"/>
    </source>
</evidence>
<sequence>MDYFSSAPVGILLYNISQSSKQVHLRPFHIMASLNFAHFLIIAFSLFFVAAAGAVTGPVVKAGYHPSGVLD</sequence>
<comment type="caution">
    <text evidence="2">The sequence shown here is derived from an EMBL/GenBank/DDBJ whole genome shotgun (WGS) entry which is preliminary data.</text>
</comment>
<dbReference type="EMBL" id="RXIC02000503">
    <property type="protein sequence ID" value="KAB1199037.1"/>
    <property type="molecule type" value="Genomic_DNA"/>
</dbReference>
<evidence type="ECO:0000313" key="3">
    <source>
        <dbReference type="Proteomes" id="UP000516437"/>
    </source>
</evidence>
<keyword evidence="3" id="KW-1185">Reference proteome</keyword>
<keyword evidence="1" id="KW-0472">Membrane</keyword>
<protein>
    <submittedName>
        <fullName evidence="2">Uncharacterized protein</fullName>
    </submittedName>
</protein>
<feature type="transmembrane region" description="Helical" evidence="1">
    <location>
        <begin position="36"/>
        <end position="60"/>
    </location>
</feature>
<organism evidence="2 3">
    <name type="scientific">Morella rubra</name>
    <name type="common">Chinese bayberry</name>
    <dbReference type="NCBI Taxonomy" id="262757"/>
    <lineage>
        <taxon>Eukaryota</taxon>
        <taxon>Viridiplantae</taxon>
        <taxon>Streptophyta</taxon>
        <taxon>Embryophyta</taxon>
        <taxon>Tracheophyta</taxon>
        <taxon>Spermatophyta</taxon>
        <taxon>Magnoliopsida</taxon>
        <taxon>eudicotyledons</taxon>
        <taxon>Gunneridae</taxon>
        <taxon>Pentapetalae</taxon>
        <taxon>rosids</taxon>
        <taxon>fabids</taxon>
        <taxon>Fagales</taxon>
        <taxon>Myricaceae</taxon>
        <taxon>Morella</taxon>
    </lineage>
</organism>
<proteinExistence type="predicted"/>
<dbReference type="AlphaFoldDB" id="A0A6A1UGL2"/>
<keyword evidence="1" id="KW-1133">Transmembrane helix</keyword>